<proteinExistence type="inferred from homology"/>
<accession>A0AAW0RBD6</accession>
<sequence length="212" mass="22509">MDHNMMDMSMSMPTATATGDAASSTMAGMSHSGGDGAAAMTMDMSQMAMVFFQSATSPLFSKAWTPAGTGSYAGTCIFLVVLAALHRVLIAVRNIVFCDPSVPSLRGHPKLERRSSSMEAQEGAVDPAVVTYRLRYGLGHDGVMARIRCALRDNPFRIATETARAFSELVTSGIGYLLMLAVMTMNVGYFLSVLGGIFLGAFLAGRFGTADH</sequence>
<organism evidence="5 6">
    <name type="scientific">Apiospora kogelbergensis</name>
    <dbReference type="NCBI Taxonomy" id="1337665"/>
    <lineage>
        <taxon>Eukaryota</taxon>
        <taxon>Fungi</taxon>
        <taxon>Dikarya</taxon>
        <taxon>Ascomycota</taxon>
        <taxon>Pezizomycotina</taxon>
        <taxon>Sordariomycetes</taxon>
        <taxon>Xylariomycetidae</taxon>
        <taxon>Amphisphaeriales</taxon>
        <taxon>Apiosporaceae</taxon>
        <taxon>Apiospora</taxon>
    </lineage>
</organism>
<feature type="transmembrane region" description="Helical" evidence="4">
    <location>
        <begin position="189"/>
        <end position="208"/>
    </location>
</feature>
<dbReference type="EMBL" id="JAQQWP010000001">
    <property type="protein sequence ID" value="KAK8132127.1"/>
    <property type="molecule type" value="Genomic_DNA"/>
</dbReference>
<evidence type="ECO:0000313" key="5">
    <source>
        <dbReference type="EMBL" id="KAK8132127.1"/>
    </source>
</evidence>
<evidence type="ECO:0000256" key="4">
    <source>
        <dbReference type="RuleBase" id="RU367022"/>
    </source>
</evidence>
<comment type="similarity">
    <text evidence="4">Belongs to the copper transporter (Ctr) (TC 1.A.56) family. SLC31A subfamily.</text>
</comment>
<dbReference type="GO" id="GO:0005886">
    <property type="term" value="C:plasma membrane"/>
    <property type="evidence" value="ECO:0007669"/>
    <property type="project" value="TreeGrafter"/>
</dbReference>
<dbReference type="InterPro" id="IPR007274">
    <property type="entry name" value="Cop_transporter"/>
</dbReference>
<reference evidence="5 6" key="1">
    <citation type="submission" date="2023-01" db="EMBL/GenBank/DDBJ databases">
        <title>Analysis of 21 Apiospora genomes using comparative genomics revels a genus with tremendous synthesis potential of carbohydrate active enzymes and secondary metabolites.</title>
        <authorList>
            <person name="Sorensen T."/>
        </authorList>
    </citation>
    <scope>NUCLEOTIDE SEQUENCE [LARGE SCALE GENOMIC DNA]</scope>
    <source>
        <strain evidence="5 6">CBS 117206</strain>
    </source>
</reference>
<keyword evidence="4" id="KW-0406">Ion transport</keyword>
<keyword evidence="2 4" id="KW-1133">Transmembrane helix</keyword>
<dbReference type="GO" id="GO:0005375">
    <property type="term" value="F:copper ion transmembrane transporter activity"/>
    <property type="evidence" value="ECO:0007669"/>
    <property type="project" value="UniProtKB-UniRule"/>
</dbReference>
<protein>
    <recommendedName>
        <fullName evidence="4">Copper transport protein</fullName>
    </recommendedName>
</protein>
<dbReference type="PANTHER" id="PTHR12483">
    <property type="entry name" value="SOLUTE CARRIER FAMILY 31 COPPER TRANSPORTERS"/>
    <property type="match status" value="1"/>
</dbReference>
<keyword evidence="1 4" id="KW-0812">Transmembrane</keyword>
<dbReference type="PANTHER" id="PTHR12483:SF120">
    <property type="entry name" value="HIGH-AFFINITY COPPER TRANSPORTER CTRA2"/>
    <property type="match status" value="1"/>
</dbReference>
<gene>
    <name evidence="5" type="ORF">PG999_000300</name>
</gene>
<comment type="caution">
    <text evidence="5">The sequence shown here is derived from an EMBL/GenBank/DDBJ whole genome shotgun (WGS) entry which is preliminary data.</text>
</comment>
<keyword evidence="4" id="KW-0813">Transport</keyword>
<dbReference type="Proteomes" id="UP001392437">
    <property type="component" value="Unassembled WGS sequence"/>
</dbReference>
<keyword evidence="3 4" id="KW-0472">Membrane</keyword>
<evidence type="ECO:0000256" key="2">
    <source>
        <dbReference type="ARBA" id="ARBA00022989"/>
    </source>
</evidence>
<comment type="subcellular location">
    <subcellularLocation>
        <location evidence="4">Membrane</location>
        <topology evidence="4">Multi-pass membrane protein</topology>
    </subcellularLocation>
</comment>
<dbReference type="AlphaFoldDB" id="A0AAW0RBD6"/>
<keyword evidence="4" id="KW-0187">Copper transport</keyword>
<name>A0AAW0RBD6_9PEZI</name>
<keyword evidence="6" id="KW-1185">Reference proteome</keyword>
<dbReference type="Pfam" id="PF04145">
    <property type="entry name" value="Ctr"/>
    <property type="match status" value="1"/>
</dbReference>
<evidence type="ECO:0000256" key="3">
    <source>
        <dbReference type="ARBA" id="ARBA00023136"/>
    </source>
</evidence>
<evidence type="ECO:0000313" key="6">
    <source>
        <dbReference type="Proteomes" id="UP001392437"/>
    </source>
</evidence>
<keyword evidence="4" id="KW-0186">Copper</keyword>
<feature type="transmembrane region" description="Helical" evidence="4">
    <location>
        <begin position="63"/>
        <end position="85"/>
    </location>
</feature>
<evidence type="ECO:0000256" key="1">
    <source>
        <dbReference type="ARBA" id="ARBA00022692"/>
    </source>
</evidence>